<keyword evidence="5 10" id="KW-0653">Protein transport</keyword>
<evidence type="ECO:0000256" key="11">
    <source>
        <dbReference type="RuleBase" id="RU004349"/>
    </source>
</evidence>
<dbReference type="GO" id="GO:0006605">
    <property type="term" value="P:protein targeting"/>
    <property type="evidence" value="ECO:0007669"/>
    <property type="project" value="UniProtKB-UniRule"/>
</dbReference>
<dbReference type="RefSeq" id="WP_097642992.1">
    <property type="nucleotide sequence ID" value="NZ_NQWI01000014.1"/>
</dbReference>
<comment type="function">
    <text evidence="10">The central subunit of the protein translocation channel SecYEG. Consists of two halves formed by TMs 1-5 and 6-10. These two domains form a lateral gate at the front which open onto the bilayer between TMs 2 and 7, and are clamped together by SecE at the back. The channel is closed by both a pore ring composed of hydrophobic SecY resides and a short helix (helix 2A) on the extracellular side of the membrane which forms a plug. The plug probably moves laterally to allow the channel to open. The ring and the pore may move independently.</text>
</comment>
<comment type="subcellular location">
    <subcellularLocation>
        <location evidence="10">Cell membrane</location>
        <topology evidence="10">Multi-pass membrane protein</topology>
    </subcellularLocation>
    <subcellularLocation>
        <location evidence="1">Membrane</location>
        <topology evidence="1">Multi-pass membrane protein</topology>
    </subcellularLocation>
</comment>
<keyword evidence="13" id="KW-1185">Reference proteome</keyword>
<evidence type="ECO:0000256" key="10">
    <source>
        <dbReference type="HAMAP-Rule" id="MF_01465"/>
    </source>
</evidence>
<dbReference type="HAMAP" id="MF_01465">
    <property type="entry name" value="SecY"/>
    <property type="match status" value="1"/>
</dbReference>
<evidence type="ECO:0000313" key="13">
    <source>
        <dbReference type="Proteomes" id="UP000220527"/>
    </source>
</evidence>
<comment type="caution">
    <text evidence="12">The sequence shown here is derived from an EMBL/GenBank/DDBJ whole genome shotgun (WGS) entry which is preliminary data.</text>
</comment>
<evidence type="ECO:0000256" key="5">
    <source>
        <dbReference type="ARBA" id="ARBA00022927"/>
    </source>
</evidence>
<dbReference type="GO" id="GO:0043952">
    <property type="term" value="P:protein transport by the Sec complex"/>
    <property type="evidence" value="ECO:0007669"/>
    <property type="project" value="UniProtKB-UniRule"/>
</dbReference>
<dbReference type="GO" id="GO:0005886">
    <property type="term" value="C:plasma membrane"/>
    <property type="evidence" value="ECO:0007669"/>
    <property type="project" value="UniProtKB-SubCell"/>
</dbReference>
<dbReference type="InterPro" id="IPR002208">
    <property type="entry name" value="SecY/SEC61-alpha"/>
</dbReference>
<dbReference type="FunFam" id="1.10.3370.10:FF:000001">
    <property type="entry name" value="Preprotein translocase subunit SecY"/>
    <property type="match status" value="1"/>
</dbReference>
<dbReference type="NCBIfam" id="TIGR00967">
    <property type="entry name" value="3a0501s007"/>
    <property type="match status" value="1"/>
</dbReference>
<dbReference type="GO" id="GO:0065002">
    <property type="term" value="P:intracellular protein transmembrane transport"/>
    <property type="evidence" value="ECO:0007669"/>
    <property type="project" value="UniProtKB-UniRule"/>
</dbReference>
<comment type="caution">
    <text evidence="10">Lacks conserved residue(s) required for the propagation of feature annotation.</text>
</comment>
<evidence type="ECO:0000256" key="2">
    <source>
        <dbReference type="ARBA" id="ARBA00005751"/>
    </source>
</evidence>
<feature type="transmembrane region" description="Helical" evidence="10">
    <location>
        <begin position="384"/>
        <end position="405"/>
    </location>
</feature>
<accession>A0A2A6RMU8</accession>
<reference evidence="13" key="1">
    <citation type="submission" date="2017-08" db="EMBL/GenBank/DDBJ databases">
        <authorList>
            <person name="Grouzdev D.S."/>
            <person name="Gaisin V.A."/>
            <person name="Rysina M.S."/>
            <person name="Gorlenko V.M."/>
        </authorList>
    </citation>
    <scope>NUCLEOTIDE SEQUENCE [LARGE SCALE GENOMIC DNA]</scope>
    <source>
        <strain evidence="13">Kir15-3F</strain>
    </source>
</reference>
<dbReference type="SUPFAM" id="SSF103491">
    <property type="entry name" value="Preprotein translocase SecY subunit"/>
    <property type="match status" value="1"/>
</dbReference>
<gene>
    <name evidence="10" type="primary">secY</name>
    <name evidence="12" type="ORF">CJ255_05000</name>
</gene>
<dbReference type="InterPro" id="IPR026593">
    <property type="entry name" value="SecY"/>
</dbReference>
<dbReference type="PROSITE" id="PS00755">
    <property type="entry name" value="SECY_1"/>
    <property type="match status" value="1"/>
</dbReference>
<evidence type="ECO:0000256" key="1">
    <source>
        <dbReference type="ARBA" id="ARBA00004141"/>
    </source>
</evidence>
<keyword evidence="3 10" id="KW-0813">Transport</keyword>
<feature type="transmembrane region" description="Helical" evidence="10">
    <location>
        <begin position="411"/>
        <end position="432"/>
    </location>
</feature>
<evidence type="ECO:0000256" key="9">
    <source>
        <dbReference type="ARBA" id="ARBA00039733"/>
    </source>
</evidence>
<comment type="similarity">
    <text evidence="2 10 11">Belongs to the SecY/SEC61-alpha family.</text>
</comment>
<keyword evidence="7 10" id="KW-0811">Translocation</keyword>
<sequence length="450" mass="49343">MLQALVRAIQLPDLRRRILFTLGMLLIFRMIAHIPVPNINPGALDQLREALAGNQLAQLLNIFAGGALQNFSVAAMGVYPYITASIIMQLLQPLIPALQELRKEGEQGRIRLHRYQMWLTIPLAYLQAYGQTLTLERTVNPTNDPFQSLFRSSFDLFGNFLPTFTILTSMVAGTMFLVWLGEQINERGIGQGISVIIFGGIVSGLPGLIVQGFQISQAGDLGTFIGIISFIAIGLLTIVGIVLIQEGQRRIPVQYAKRVRGNKVYGGQSSHIPMKVNMAGMIPLIFAQSVIIFPGIVASWFYQPGAEGIGNMIAGFFFNTFNPTGVGGGFVYMSLLFLLTVGFTYFYTMVLFQQQDIPENLQRNGGFIPGIRPGKTTAQYLTKVLNRITLAGALFLGLIAVLPFITQSITGLQLGLGSTALLIVVGVAVDTMRQLESQLVMRDYEGFLSR</sequence>
<dbReference type="PANTHER" id="PTHR10906">
    <property type="entry name" value="SECY/SEC61-ALPHA FAMILY MEMBER"/>
    <property type="match status" value="1"/>
</dbReference>
<dbReference type="Proteomes" id="UP000220527">
    <property type="component" value="Unassembled WGS sequence"/>
</dbReference>
<evidence type="ECO:0000256" key="4">
    <source>
        <dbReference type="ARBA" id="ARBA00022692"/>
    </source>
</evidence>
<feature type="transmembrane region" description="Helical" evidence="10">
    <location>
        <begin position="156"/>
        <end position="180"/>
    </location>
</feature>
<dbReference type="InterPro" id="IPR030659">
    <property type="entry name" value="SecY_CS"/>
</dbReference>
<keyword evidence="10" id="KW-1003">Cell membrane</keyword>
<dbReference type="Gene3D" id="1.10.3370.10">
    <property type="entry name" value="SecY subunit domain"/>
    <property type="match status" value="1"/>
</dbReference>
<name>A0A2A6RMU8_9CHLR</name>
<keyword evidence="4 10" id="KW-0812">Transmembrane</keyword>
<keyword evidence="8 10" id="KW-0472">Membrane</keyword>
<dbReference type="Pfam" id="PF00344">
    <property type="entry name" value="SecY"/>
    <property type="match status" value="1"/>
</dbReference>
<dbReference type="PRINTS" id="PR00303">
    <property type="entry name" value="SECYTRNLCASE"/>
</dbReference>
<feature type="transmembrane region" description="Helical" evidence="10">
    <location>
        <begin position="330"/>
        <end position="352"/>
    </location>
</feature>
<dbReference type="OrthoDB" id="9809248at2"/>
<evidence type="ECO:0000256" key="7">
    <source>
        <dbReference type="ARBA" id="ARBA00023010"/>
    </source>
</evidence>
<evidence type="ECO:0000256" key="3">
    <source>
        <dbReference type="ARBA" id="ARBA00022448"/>
    </source>
</evidence>
<feature type="transmembrane region" description="Helical" evidence="10">
    <location>
        <begin position="281"/>
        <end position="302"/>
    </location>
</feature>
<comment type="subunit">
    <text evidence="10">Component of the Sec protein translocase complex. Heterotrimer consisting of SecY, SecE and SecG subunits. The heterotrimers can form oligomers, although 1 heterotrimer is thought to be able to translocate proteins. Interacts with the ribosome. Interacts with SecDF, and other proteins may be involved. Interacts with SecA.</text>
</comment>
<dbReference type="InterPro" id="IPR023201">
    <property type="entry name" value="SecY_dom_sf"/>
</dbReference>
<dbReference type="EMBL" id="NQWI01000014">
    <property type="protein sequence ID" value="PDW04189.1"/>
    <property type="molecule type" value="Genomic_DNA"/>
</dbReference>
<proteinExistence type="inferred from homology"/>
<evidence type="ECO:0000256" key="8">
    <source>
        <dbReference type="ARBA" id="ARBA00023136"/>
    </source>
</evidence>
<feature type="transmembrane region" description="Helical" evidence="10">
    <location>
        <begin position="221"/>
        <end position="244"/>
    </location>
</feature>
<feature type="transmembrane region" description="Helical" evidence="10">
    <location>
        <begin position="192"/>
        <end position="215"/>
    </location>
</feature>
<keyword evidence="6 10" id="KW-1133">Transmembrane helix</keyword>
<dbReference type="PIRSF" id="PIRSF004557">
    <property type="entry name" value="SecY"/>
    <property type="match status" value="1"/>
</dbReference>
<dbReference type="AlphaFoldDB" id="A0A2A6RMU8"/>
<protein>
    <recommendedName>
        <fullName evidence="9 10">Protein translocase subunit SecY</fullName>
    </recommendedName>
</protein>
<evidence type="ECO:0000313" key="12">
    <source>
        <dbReference type="EMBL" id="PDW04189.1"/>
    </source>
</evidence>
<organism evidence="12 13">
    <name type="scientific">Candidatus Viridilinea mediisalina</name>
    <dbReference type="NCBI Taxonomy" id="2024553"/>
    <lineage>
        <taxon>Bacteria</taxon>
        <taxon>Bacillati</taxon>
        <taxon>Chloroflexota</taxon>
        <taxon>Chloroflexia</taxon>
        <taxon>Chloroflexales</taxon>
        <taxon>Chloroflexineae</taxon>
        <taxon>Oscillochloridaceae</taxon>
        <taxon>Candidatus Viridilinea</taxon>
    </lineage>
</organism>
<evidence type="ECO:0000256" key="6">
    <source>
        <dbReference type="ARBA" id="ARBA00022989"/>
    </source>
</evidence>